<keyword evidence="3" id="KW-1185">Reference proteome</keyword>
<evidence type="ECO:0000313" key="2">
    <source>
        <dbReference type="EMBL" id="CAE7226561.1"/>
    </source>
</evidence>
<proteinExistence type="predicted"/>
<sequence>MDYKTALCPPADESIRNEKRFGMDYGFADPAMKSKPHLCGRAHTMMMQRYHEHETEVFEPKGKGGAPAKGGKAERRGGFDGKGRDSVKGREPFREPFRETFREPFREPFRESFREPLPNAGKGRGRPERPAERSEPESREHLEAAKGPRIQLNTNLADQGMLASLERQINEAKGTRMFLEWGGCMAT</sequence>
<accession>A0A812KFI3</accession>
<organism evidence="2 3">
    <name type="scientific">Symbiodinium pilosum</name>
    <name type="common">Dinoflagellate</name>
    <dbReference type="NCBI Taxonomy" id="2952"/>
    <lineage>
        <taxon>Eukaryota</taxon>
        <taxon>Sar</taxon>
        <taxon>Alveolata</taxon>
        <taxon>Dinophyceae</taxon>
        <taxon>Suessiales</taxon>
        <taxon>Symbiodiniaceae</taxon>
        <taxon>Symbiodinium</taxon>
    </lineage>
</organism>
<gene>
    <name evidence="2" type="ORF">SPIL2461_LOCUS3230</name>
</gene>
<evidence type="ECO:0000256" key="1">
    <source>
        <dbReference type="SAM" id="MobiDB-lite"/>
    </source>
</evidence>
<dbReference type="AlphaFoldDB" id="A0A812KFI3"/>
<reference evidence="2" key="1">
    <citation type="submission" date="2021-02" db="EMBL/GenBank/DDBJ databases">
        <authorList>
            <person name="Dougan E. K."/>
            <person name="Rhodes N."/>
            <person name="Thang M."/>
            <person name="Chan C."/>
        </authorList>
    </citation>
    <scope>NUCLEOTIDE SEQUENCE</scope>
</reference>
<dbReference type="Proteomes" id="UP000649617">
    <property type="component" value="Unassembled WGS sequence"/>
</dbReference>
<dbReference type="EMBL" id="CAJNIZ010003858">
    <property type="protein sequence ID" value="CAE7226561.1"/>
    <property type="molecule type" value="Genomic_DNA"/>
</dbReference>
<evidence type="ECO:0000313" key="3">
    <source>
        <dbReference type="Proteomes" id="UP000649617"/>
    </source>
</evidence>
<comment type="caution">
    <text evidence="2">The sequence shown here is derived from an EMBL/GenBank/DDBJ whole genome shotgun (WGS) entry which is preliminary data.</text>
</comment>
<feature type="compositionally biased region" description="Basic and acidic residues" evidence="1">
    <location>
        <begin position="71"/>
        <end position="114"/>
    </location>
</feature>
<feature type="compositionally biased region" description="Basic and acidic residues" evidence="1">
    <location>
        <begin position="125"/>
        <end position="146"/>
    </location>
</feature>
<name>A0A812KFI3_SYMPI</name>
<protein>
    <submittedName>
        <fullName evidence="2">Uncharacterized protein</fullName>
    </submittedName>
</protein>
<feature type="region of interest" description="Disordered" evidence="1">
    <location>
        <begin position="54"/>
        <end position="148"/>
    </location>
</feature>